<comment type="caution">
    <text evidence="1">The sequence shown here is derived from an EMBL/GenBank/DDBJ whole genome shotgun (WGS) entry which is preliminary data.</text>
</comment>
<dbReference type="InterPro" id="IPR049718">
    <property type="entry name" value="AKO59007-like"/>
</dbReference>
<protein>
    <recommendedName>
        <fullName evidence="2">Capsid protein</fullName>
    </recommendedName>
</protein>
<dbReference type="AlphaFoldDB" id="A0A0F9KSL9"/>
<sequence length="319" mass="35206">MARGSLTYDQLVATTQNYIVPTITPQIYDDNILLDRIRKGKHVKVVTGGRNVFHPIRDIELGEALFTSPNAARVANHKDTRTALILPWTFLVLDAVMMWDEKIANRGKAQIVSLVKDKMVEAMEDVHSEFSTVLYQAIGSKASDELDGVYSIIQTLNNSTTYAGISEANSSNWDAGLFDISTSTLSLYGSNSMDSAIRAMWFRGRPDLIVTTRAVAAQYASKLQPGERRAPGDGKAGATDLSFQGIPIITDPKTPAGDMIFMNTNHLWLYTQAGENFNTGSWEKDPTGYKRDRALISFVGNLVNDFRRSMGAFTALSYS</sequence>
<evidence type="ECO:0000313" key="1">
    <source>
        <dbReference type="EMBL" id="KKM84698.1"/>
    </source>
</evidence>
<proteinExistence type="predicted"/>
<evidence type="ECO:0008006" key="2">
    <source>
        <dbReference type="Google" id="ProtNLM"/>
    </source>
</evidence>
<reference evidence="1" key="1">
    <citation type="journal article" date="2015" name="Nature">
        <title>Complex archaea that bridge the gap between prokaryotes and eukaryotes.</title>
        <authorList>
            <person name="Spang A."/>
            <person name="Saw J.H."/>
            <person name="Jorgensen S.L."/>
            <person name="Zaremba-Niedzwiedzka K."/>
            <person name="Martijn J."/>
            <person name="Lind A.E."/>
            <person name="van Eijk R."/>
            <person name="Schleper C."/>
            <person name="Guy L."/>
            <person name="Ettema T.J."/>
        </authorList>
    </citation>
    <scope>NUCLEOTIDE SEQUENCE</scope>
</reference>
<dbReference type="NCBIfam" id="NF033394">
    <property type="entry name" value="capsid_maj_Podo"/>
    <property type="match status" value="1"/>
</dbReference>
<name>A0A0F9KSL9_9ZZZZ</name>
<accession>A0A0F9KSL9</accession>
<gene>
    <name evidence="1" type="ORF">LCGC14_1296550</name>
</gene>
<dbReference type="EMBL" id="LAZR01007525">
    <property type="protein sequence ID" value="KKM84698.1"/>
    <property type="molecule type" value="Genomic_DNA"/>
</dbReference>
<organism evidence="1">
    <name type="scientific">marine sediment metagenome</name>
    <dbReference type="NCBI Taxonomy" id="412755"/>
    <lineage>
        <taxon>unclassified sequences</taxon>
        <taxon>metagenomes</taxon>
        <taxon>ecological metagenomes</taxon>
    </lineage>
</organism>